<dbReference type="SMART" id="SM00927">
    <property type="entry name" value="MutH"/>
    <property type="match status" value="1"/>
</dbReference>
<dbReference type="EMBL" id="JAIQ01000060">
    <property type="protein sequence ID" value="KLE01675.1"/>
    <property type="molecule type" value="Genomic_DNA"/>
</dbReference>
<feature type="domain" description="DNA mismatch repair MutH/Type II restriction enzyme Sau3AI" evidence="4">
    <location>
        <begin position="55"/>
        <end position="155"/>
    </location>
</feature>
<dbReference type="SUPFAM" id="SSF52980">
    <property type="entry name" value="Restriction endonuclease-like"/>
    <property type="match status" value="2"/>
</dbReference>
<dbReference type="GO" id="GO:0003677">
    <property type="term" value="F:DNA binding"/>
    <property type="evidence" value="ECO:0007669"/>
    <property type="project" value="InterPro"/>
</dbReference>
<evidence type="ECO:0000256" key="3">
    <source>
        <dbReference type="ARBA" id="ARBA00022801"/>
    </source>
</evidence>
<dbReference type="Pfam" id="PF02976">
    <property type="entry name" value="MutH"/>
    <property type="match status" value="2"/>
</dbReference>
<keyword evidence="3" id="KW-0378">Hydrolase</keyword>
<evidence type="ECO:0000256" key="2">
    <source>
        <dbReference type="ARBA" id="ARBA00022759"/>
    </source>
</evidence>
<evidence type="ECO:0000313" key="6">
    <source>
        <dbReference type="Proteomes" id="UP000035514"/>
    </source>
</evidence>
<reference evidence="5 6" key="1">
    <citation type="submission" date="2014-01" db="EMBL/GenBank/DDBJ databases">
        <title>Development of a Comparative Genomic Fingerprinting Assay for High Resolution Genotyping of Arcobacter butzleri.</title>
        <authorList>
            <person name="Webb A.L."/>
            <person name="Inglis G.D."/>
            <person name="Kruczkiewicz P."/>
            <person name="Selinger L.B."/>
            <person name="Taboada E.N."/>
        </authorList>
    </citation>
    <scope>NUCLEOTIDE SEQUENCE [LARGE SCALE GENOMIC DNA]</scope>
    <source>
        <strain evidence="5 6">L348</strain>
    </source>
</reference>
<dbReference type="PATRIC" id="fig|1447256.3.peg.530"/>
<dbReference type="Proteomes" id="UP000035514">
    <property type="component" value="Unassembled WGS sequence"/>
</dbReference>
<dbReference type="InterPro" id="IPR011335">
    <property type="entry name" value="Restrct_endonuc-II-like"/>
</dbReference>
<organism evidence="5 6">
    <name type="scientific">Aliarcobacter butzleri L348</name>
    <dbReference type="NCBI Taxonomy" id="1447256"/>
    <lineage>
        <taxon>Bacteria</taxon>
        <taxon>Pseudomonadati</taxon>
        <taxon>Campylobacterota</taxon>
        <taxon>Epsilonproteobacteria</taxon>
        <taxon>Campylobacterales</taxon>
        <taxon>Arcobacteraceae</taxon>
        <taxon>Aliarcobacter</taxon>
    </lineage>
</organism>
<dbReference type="GO" id="GO:0004519">
    <property type="term" value="F:endonuclease activity"/>
    <property type="evidence" value="ECO:0007669"/>
    <property type="project" value="UniProtKB-KW"/>
</dbReference>
<dbReference type="Gene3D" id="3.40.600.10">
    <property type="entry name" value="DNA mismatch repair MutH/Restriction endonuclease, type II"/>
    <property type="match status" value="2"/>
</dbReference>
<dbReference type="InterPro" id="IPR011337">
    <property type="entry name" value="DNA_rep_MutH/RE_typeII_Sau3AI"/>
</dbReference>
<dbReference type="GO" id="GO:0016787">
    <property type="term" value="F:hydrolase activity"/>
    <property type="evidence" value="ECO:0007669"/>
    <property type="project" value="UniProtKB-KW"/>
</dbReference>
<comment type="caution">
    <text evidence="5">The sequence shown here is derived from an EMBL/GenBank/DDBJ whole genome shotgun (WGS) entry which is preliminary data.</text>
</comment>
<dbReference type="AlphaFoldDB" id="A0A0G9K7D9"/>
<dbReference type="CDD" id="cd22356">
    <property type="entry name" value="Sau3AI_N-like"/>
    <property type="match status" value="1"/>
</dbReference>
<name>A0A0G9K7D9_9BACT</name>
<sequence length="467" mass="54580">MQNLPYDINNKDSIIAYAKQLVNKSLRDICDKNIITDKKNKGGYGQLLEKFYFLYEPNSDTEPDFKEAGLELKSSPIKKLERLDYVSKERLVLNIINYLDIVNENFQNSSLLKKNKHLLLVFYLYEKNKNKLDFMIDIVDEWELTNIDLEIIRQDWETIQQKIIDGKAHELSEGDTLYLGACTKGSKGGNLREQPFSKIKAKQRAFSLKQGYVNHIIATLNNGNKQNYGKLIPTLNVLKNNTLEDIVYSKFEKYFDKTTDEIQTFLNINLNSKAKNFYANLVKAILGIELNNNIEEFEKADISIKTIRLNSNNKPKEQISFPAFKFNDLVNEKWEDSKIYNLLEKKFLFVFFKIDSNGELKLSKVRFWNMPFKDREEVKEVWLKTKKVILSGEIVNSTKVNKNGKLIRNTNFPNKKSNKVAHVRPHALNSEDTYPLPVTDKFTQSNSYTKQCFWLNSEYVRDEIYLK</sequence>
<dbReference type="InterPro" id="IPR037057">
    <property type="entry name" value="DNA_rep_MutH/T2_RE_sf"/>
</dbReference>
<protein>
    <submittedName>
        <fullName evidence="5">DNA mismatch repair protein</fullName>
    </submittedName>
</protein>
<evidence type="ECO:0000256" key="1">
    <source>
        <dbReference type="ARBA" id="ARBA00022722"/>
    </source>
</evidence>
<dbReference type="CDD" id="cd22355">
    <property type="entry name" value="Sau3AI_C"/>
    <property type="match status" value="1"/>
</dbReference>
<keyword evidence="2" id="KW-0255">Endonuclease</keyword>
<dbReference type="RefSeq" id="WP_046996292.1">
    <property type="nucleotide sequence ID" value="NZ_JAIQ01000060.1"/>
</dbReference>
<proteinExistence type="predicted"/>
<keyword evidence="1" id="KW-0540">Nuclease</keyword>
<evidence type="ECO:0000259" key="4">
    <source>
        <dbReference type="SMART" id="SM00927"/>
    </source>
</evidence>
<gene>
    <name evidence="5" type="ORF">AA20_02760</name>
</gene>
<accession>A0A0G9K7D9</accession>
<evidence type="ECO:0000313" key="5">
    <source>
        <dbReference type="EMBL" id="KLE01675.1"/>
    </source>
</evidence>
<dbReference type="NCBIfam" id="NF040973">
    <property type="entry name" value="restrict_Sau3AI"/>
    <property type="match status" value="1"/>
</dbReference>